<comment type="similarity">
    <text evidence="3">Belongs to the flagella basal body rod proteins family.</text>
</comment>
<dbReference type="Pfam" id="PF06429">
    <property type="entry name" value="Flg_bbr_C"/>
    <property type="match status" value="1"/>
</dbReference>
<keyword evidence="10" id="KW-0966">Cell projection</keyword>
<dbReference type="RefSeq" id="WP_132707463.1">
    <property type="nucleotide sequence ID" value="NZ_JACIGF010000002.1"/>
</dbReference>
<dbReference type="PANTHER" id="PTHR30033">
    <property type="entry name" value="FLAGELLAR HOOK-ASSOCIATED PROTEIN 1"/>
    <property type="match status" value="1"/>
</dbReference>
<evidence type="ECO:0000256" key="2">
    <source>
        <dbReference type="ARBA" id="ARBA00004613"/>
    </source>
</evidence>
<accession>A0A4V2SQ69</accession>
<dbReference type="PRINTS" id="PR01005">
    <property type="entry name" value="FLGHOOKAP1"/>
</dbReference>
<keyword evidence="10" id="KW-0282">Flagellum</keyword>
<feature type="domain" description="Flagellar basal-body/hook protein C-terminal" evidence="8">
    <location>
        <begin position="691"/>
        <end position="727"/>
    </location>
</feature>
<protein>
    <recommendedName>
        <fullName evidence="4">Flagellar hook-associated protein 1</fullName>
    </recommendedName>
</protein>
<name>A0A4V2SQ69_RHOSA</name>
<evidence type="ECO:0000256" key="1">
    <source>
        <dbReference type="ARBA" id="ARBA00004365"/>
    </source>
</evidence>
<sequence>MALLGALQNSLSGITANQEALRITSNNIANVNNPTFARSEVQQSTRVLGGQGAGVFTETAERVIDRFLERAVLESESDLESASVQRQILDQFQSLLGDPDSDSTATARLDKVFGALSTLAQNPTDSFARRDVVDKLNGFLGEVTRVAEDIQGLRQTIQDRLGDRVDEANRLLRELSDLNPRLVAQNAQGASATGLQNRAAELTSQLSQLIDIKVETNPNNSLSIRTASGAQLVGDTYAQLSIDRTGSVSSGTLFPRIQIERFDNQTNASLGAPQDFQANIRSGEIAGLIDLRDDILPQVSRELGEFASQVRTEFNRVHNEFTAVPPPATLSGRPTGLAAGNDANFTGQVTLAVVDRTTNRLVDEVLVDFDAGTATSLSSGAPGTNFGGGTLGDAINAINTEFASGPSGASVSLTNGTLSIDSGTPNQGLSISQDPSNPSQRAGQGFSAFFGLNDLVTSDASGNFENGVSATDSLNDTTPGGGDITLRLVDGNGRVVTTATINTNTAGGTYGDVFTSGTSGFNQSGQLGAFGNFLITGTGQVVFNPGPGFDDLEVQVVNDTTNMAGSGLTVTQFGGIGDAALEEAALGLEVSPRVANDLSAMATAEYTRGQAVGDLVLGGGDQRGARALEEIATTQIGFDAAGGQPIRTTTLGNYMSNVLAGAGALAAQAQNREIDAQALLTELSQRRGDVSGVNMEEELANLVVFQNSFNASARVLQSVQDAFDQLLAVV</sequence>
<keyword evidence="11" id="KW-1185">Reference proteome</keyword>
<comment type="subcellular location">
    <subcellularLocation>
        <location evidence="1">Bacterial flagellum</location>
    </subcellularLocation>
    <subcellularLocation>
        <location evidence="2">Secreted</location>
    </subcellularLocation>
</comment>
<organism evidence="10 11">
    <name type="scientific">Rhodothalassium salexigens DSM 2132</name>
    <dbReference type="NCBI Taxonomy" id="1188247"/>
    <lineage>
        <taxon>Bacteria</taxon>
        <taxon>Pseudomonadati</taxon>
        <taxon>Pseudomonadota</taxon>
        <taxon>Alphaproteobacteria</taxon>
        <taxon>Rhodothalassiales</taxon>
        <taxon>Rhodothalassiaceae</taxon>
        <taxon>Rhodothalassium</taxon>
    </lineage>
</organism>
<reference evidence="10 11" key="1">
    <citation type="submission" date="2019-03" db="EMBL/GenBank/DDBJ databases">
        <title>Genomic Encyclopedia of Type Strains, Phase IV (KMG-IV): sequencing the most valuable type-strain genomes for metagenomic binning, comparative biology and taxonomic classification.</title>
        <authorList>
            <person name="Goeker M."/>
        </authorList>
    </citation>
    <scope>NUCLEOTIDE SEQUENCE [LARGE SCALE GENOMIC DNA]</scope>
    <source>
        <strain evidence="10 11">DSM 2132</strain>
    </source>
</reference>
<gene>
    <name evidence="10" type="ORF">EV659_102214</name>
</gene>
<dbReference type="Proteomes" id="UP000295399">
    <property type="component" value="Unassembled WGS sequence"/>
</dbReference>
<dbReference type="Pfam" id="PF22638">
    <property type="entry name" value="FlgK_D1"/>
    <property type="match status" value="1"/>
</dbReference>
<dbReference type="GO" id="GO:0005576">
    <property type="term" value="C:extracellular region"/>
    <property type="evidence" value="ECO:0007669"/>
    <property type="project" value="UniProtKB-SubCell"/>
</dbReference>
<comment type="caution">
    <text evidence="10">The sequence shown here is derived from an EMBL/GenBank/DDBJ whole genome shotgun (WGS) entry which is preliminary data.</text>
</comment>
<dbReference type="GO" id="GO:0009424">
    <property type="term" value="C:bacterial-type flagellum hook"/>
    <property type="evidence" value="ECO:0007669"/>
    <property type="project" value="InterPro"/>
</dbReference>
<evidence type="ECO:0000256" key="6">
    <source>
        <dbReference type="ARBA" id="ARBA00023143"/>
    </source>
</evidence>
<dbReference type="OrthoDB" id="7181295at2"/>
<evidence type="ECO:0000313" key="11">
    <source>
        <dbReference type="Proteomes" id="UP000295399"/>
    </source>
</evidence>
<dbReference type="InterPro" id="IPR002371">
    <property type="entry name" value="FlgK"/>
</dbReference>
<dbReference type="GO" id="GO:0005198">
    <property type="term" value="F:structural molecule activity"/>
    <property type="evidence" value="ECO:0007669"/>
    <property type="project" value="InterPro"/>
</dbReference>
<feature type="compositionally biased region" description="Polar residues" evidence="7">
    <location>
        <begin position="414"/>
        <end position="442"/>
    </location>
</feature>
<dbReference type="InterPro" id="IPR010930">
    <property type="entry name" value="Flg_bb/hook_C_dom"/>
</dbReference>
<dbReference type="SUPFAM" id="SSF64518">
    <property type="entry name" value="Phase 1 flagellin"/>
    <property type="match status" value="1"/>
</dbReference>
<feature type="domain" description="Flagellar hook-associated protein FlgK helical" evidence="9">
    <location>
        <begin position="89"/>
        <end position="319"/>
    </location>
</feature>
<keyword evidence="10" id="KW-0969">Cilium</keyword>
<dbReference type="NCBIfam" id="TIGR02492">
    <property type="entry name" value="flgK_ends"/>
    <property type="match status" value="1"/>
</dbReference>
<evidence type="ECO:0000313" key="10">
    <source>
        <dbReference type="EMBL" id="TCP37806.1"/>
    </source>
</evidence>
<dbReference type="PANTHER" id="PTHR30033:SF1">
    <property type="entry name" value="FLAGELLAR HOOK-ASSOCIATED PROTEIN 1"/>
    <property type="match status" value="1"/>
</dbReference>
<evidence type="ECO:0000259" key="8">
    <source>
        <dbReference type="Pfam" id="PF06429"/>
    </source>
</evidence>
<evidence type="ECO:0000256" key="3">
    <source>
        <dbReference type="ARBA" id="ARBA00009677"/>
    </source>
</evidence>
<evidence type="ECO:0000256" key="7">
    <source>
        <dbReference type="SAM" id="MobiDB-lite"/>
    </source>
</evidence>
<dbReference type="GO" id="GO:0044780">
    <property type="term" value="P:bacterial-type flagellum assembly"/>
    <property type="evidence" value="ECO:0007669"/>
    <property type="project" value="InterPro"/>
</dbReference>
<evidence type="ECO:0000256" key="5">
    <source>
        <dbReference type="ARBA" id="ARBA00022525"/>
    </source>
</evidence>
<dbReference type="EMBL" id="SLXO01000002">
    <property type="protein sequence ID" value="TCP37806.1"/>
    <property type="molecule type" value="Genomic_DNA"/>
</dbReference>
<proteinExistence type="inferred from homology"/>
<dbReference type="InParanoid" id="A0A4V2SQ69"/>
<dbReference type="InterPro" id="IPR053927">
    <property type="entry name" value="FlgK_helical"/>
</dbReference>
<feature type="region of interest" description="Disordered" evidence="7">
    <location>
        <begin position="414"/>
        <end position="443"/>
    </location>
</feature>
<keyword evidence="6" id="KW-0975">Bacterial flagellum</keyword>
<evidence type="ECO:0000259" key="9">
    <source>
        <dbReference type="Pfam" id="PF22638"/>
    </source>
</evidence>
<keyword evidence="5" id="KW-0964">Secreted</keyword>
<dbReference type="FunCoup" id="A0A4V2SQ69">
    <property type="interactions" value="74"/>
</dbReference>
<evidence type="ECO:0000256" key="4">
    <source>
        <dbReference type="ARBA" id="ARBA00016244"/>
    </source>
</evidence>
<dbReference type="AlphaFoldDB" id="A0A4V2SQ69"/>